<dbReference type="RefSeq" id="WP_189355711.1">
    <property type="nucleotide sequence ID" value="NZ_BMYU01000001.1"/>
</dbReference>
<evidence type="ECO:0000259" key="6">
    <source>
        <dbReference type="PROSITE" id="PS50977"/>
    </source>
</evidence>
<keyword evidence="1" id="KW-0678">Repressor</keyword>
<keyword evidence="4" id="KW-0804">Transcription</keyword>
<comment type="caution">
    <text evidence="7">The sequence shown here is derived from an EMBL/GenBank/DDBJ whole genome shotgun (WGS) entry which is preliminary data.</text>
</comment>
<protein>
    <submittedName>
        <fullName evidence="7">TetR family transcriptional regulator</fullName>
    </submittedName>
</protein>
<evidence type="ECO:0000256" key="4">
    <source>
        <dbReference type="ARBA" id="ARBA00023163"/>
    </source>
</evidence>
<feature type="domain" description="HTH tetR-type" evidence="6">
    <location>
        <begin position="10"/>
        <end position="70"/>
    </location>
</feature>
<dbReference type="SUPFAM" id="SSF48498">
    <property type="entry name" value="Tetracyclin repressor-like, C-terminal domain"/>
    <property type="match status" value="1"/>
</dbReference>
<keyword evidence="2" id="KW-0805">Transcription regulation</keyword>
<evidence type="ECO:0000256" key="2">
    <source>
        <dbReference type="ARBA" id="ARBA00023015"/>
    </source>
</evidence>
<reference evidence="8" key="1">
    <citation type="journal article" date="2019" name="Int. J. Syst. Evol. Microbiol.">
        <title>The Global Catalogue of Microorganisms (GCM) 10K type strain sequencing project: providing services to taxonomists for standard genome sequencing and annotation.</title>
        <authorList>
            <consortium name="The Broad Institute Genomics Platform"/>
            <consortium name="The Broad Institute Genome Sequencing Center for Infectious Disease"/>
            <person name="Wu L."/>
            <person name="Ma J."/>
        </authorList>
    </citation>
    <scope>NUCLEOTIDE SEQUENCE [LARGE SCALE GENOMIC DNA]</scope>
    <source>
        <strain evidence="8">KCTC 23917</strain>
    </source>
</reference>
<evidence type="ECO:0000256" key="3">
    <source>
        <dbReference type="ARBA" id="ARBA00023125"/>
    </source>
</evidence>
<keyword evidence="3 5" id="KW-0238">DNA-binding</keyword>
<evidence type="ECO:0000313" key="7">
    <source>
        <dbReference type="EMBL" id="GGX33118.1"/>
    </source>
</evidence>
<accession>A0ABQ2XTA5</accession>
<gene>
    <name evidence="7" type="ORF">GCM10010946_08140</name>
</gene>
<proteinExistence type="predicted"/>
<evidence type="ECO:0000256" key="5">
    <source>
        <dbReference type="PROSITE-ProRule" id="PRU00335"/>
    </source>
</evidence>
<evidence type="ECO:0000313" key="8">
    <source>
        <dbReference type="Proteomes" id="UP000653343"/>
    </source>
</evidence>
<dbReference type="PANTHER" id="PTHR30055:SF240">
    <property type="entry name" value="HTH-TYPE TRANSCRIPTIONAL REGULATOR ACRR"/>
    <property type="match status" value="1"/>
</dbReference>
<organism evidence="7 8">
    <name type="scientific">Undibacterium squillarum</name>
    <dbReference type="NCBI Taxonomy" id="1131567"/>
    <lineage>
        <taxon>Bacteria</taxon>
        <taxon>Pseudomonadati</taxon>
        <taxon>Pseudomonadota</taxon>
        <taxon>Betaproteobacteria</taxon>
        <taxon>Burkholderiales</taxon>
        <taxon>Oxalobacteraceae</taxon>
        <taxon>Undibacterium</taxon>
    </lineage>
</organism>
<dbReference type="Proteomes" id="UP000653343">
    <property type="component" value="Unassembled WGS sequence"/>
</dbReference>
<dbReference type="EMBL" id="BMYU01000001">
    <property type="protein sequence ID" value="GGX33118.1"/>
    <property type="molecule type" value="Genomic_DNA"/>
</dbReference>
<dbReference type="InterPro" id="IPR013572">
    <property type="entry name" value="Tscrpt_reg_MAATS_C"/>
</dbReference>
<dbReference type="InterPro" id="IPR001647">
    <property type="entry name" value="HTH_TetR"/>
</dbReference>
<dbReference type="PRINTS" id="PR00455">
    <property type="entry name" value="HTHTETR"/>
</dbReference>
<evidence type="ECO:0000256" key="1">
    <source>
        <dbReference type="ARBA" id="ARBA00022491"/>
    </source>
</evidence>
<dbReference type="Gene3D" id="1.10.357.10">
    <property type="entry name" value="Tetracycline Repressor, domain 2"/>
    <property type="match status" value="1"/>
</dbReference>
<dbReference type="PANTHER" id="PTHR30055">
    <property type="entry name" value="HTH-TYPE TRANSCRIPTIONAL REGULATOR RUTR"/>
    <property type="match status" value="1"/>
</dbReference>
<feature type="DNA-binding region" description="H-T-H motif" evidence="5">
    <location>
        <begin position="33"/>
        <end position="52"/>
    </location>
</feature>
<dbReference type="InterPro" id="IPR050109">
    <property type="entry name" value="HTH-type_TetR-like_transc_reg"/>
</dbReference>
<dbReference type="SUPFAM" id="SSF46689">
    <property type="entry name" value="Homeodomain-like"/>
    <property type="match status" value="1"/>
</dbReference>
<keyword evidence="8" id="KW-1185">Reference proteome</keyword>
<dbReference type="Pfam" id="PF00440">
    <property type="entry name" value="TetR_N"/>
    <property type="match status" value="1"/>
</dbReference>
<sequence>MVRKTKEEAQETHAALLNAAEQVFAAKGVTNTTLNDVAQAAGMTRGAIYWHFKDKNALFKAMCDRAFLPMEVLLNEITSSTDDDPLFALRRLNLHFLHKTAGDERQRRVFDIMFHRCEKNSVMQVIEEEKAKRDECLNQVESLFVRAVALGMLPPDTDTYMAMQANHAYLVGIVHEWLEDPSAFCLLQKAEAMVDMFIAGLRACPPRISAGCNTQATPAASPAA</sequence>
<dbReference type="InterPro" id="IPR009057">
    <property type="entry name" value="Homeodomain-like_sf"/>
</dbReference>
<dbReference type="PROSITE" id="PS50977">
    <property type="entry name" value="HTH_TETR_2"/>
    <property type="match status" value="1"/>
</dbReference>
<dbReference type="InterPro" id="IPR036271">
    <property type="entry name" value="Tet_transcr_reg_TetR-rel_C_sf"/>
</dbReference>
<name>A0ABQ2XTA5_9BURK</name>
<dbReference type="Pfam" id="PF08361">
    <property type="entry name" value="TetR_C_2"/>
    <property type="match status" value="1"/>
</dbReference>